<sequence>MKDRFYLACFRDNVGGNIAFHGVKGTSYVTDVNKADIFTREEAQRKWDTGREFDMPISADHVDLLTTWKVDIQTIPRETVIDNSVTEWVAYQEGRYSGNDVYWLTDKLTSLDFSFAKTFSLADISIDDEHIVYIPRSLAEEAKRKTFAMRDYNKRKMVQGAGLVTPVHIRQERRRKSNPKTRLNCPDCGKLHWQYNPHDFEGCNDVSCSSHRSLY</sequence>
<reference evidence="1 2" key="1">
    <citation type="submission" date="2016-11" db="EMBL/GenBank/DDBJ databases">
        <title>Networking in microbes: conjugative elements and plasmids in the genus Alteromonas.</title>
        <authorList>
            <person name="Lopez-Perez M."/>
            <person name="Ramon-Marco N."/>
            <person name="Rodriguez-Valera F."/>
        </authorList>
    </citation>
    <scope>NUCLEOTIDE SEQUENCE [LARGE SCALE GENOMIC DNA]</scope>
    <source>
        <strain evidence="1 2">CP48</strain>
        <plasmid evidence="2">pamcp48-600</plasmid>
    </source>
</reference>
<dbReference type="EMBL" id="CP018025">
    <property type="protein sequence ID" value="APD91982.1"/>
    <property type="molecule type" value="Genomic_DNA"/>
</dbReference>
<accession>A0AAC9NU28</accession>
<evidence type="ECO:0000313" key="1">
    <source>
        <dbReference type="EMBL" id="APD91982.1"/>
    </source>
</evidence>
<dbReference type="Proteomes" id="UP000182101">
    <property type="component" value="Plasmid pAMCP48-600"/>
</dbReference>
<organism evidence="1 2">
    <name type="scientific">Alteromonas mediterranea</name>
    <dbReference type="NCBI Taxonomy" id="314275"/>
    <lineage>
        <taxon>Bacteria</taxon>
        <taxon>Pseudomonadati</taxon>
        <taxon>Pseudomonadota</taxon>
        <taxon>Gammaproteobacteria</taxon>
        <taxon>Alteromonadales</taxon>
        <taxon>Alteromonadaceae</taxon>
        <taxon>Alteromonas/Salinimonas group</taxon>
        <taxon>Alteromonas</taxon>
    </lineage>
</organism>
<dbReference type="RefSeq" id="WP_071960592.1">
    <property type="nucleotide sequence ID" value="NZ_CP018025.1"/>
</dbReference>
<evidence type="ECO:0000313" key="2">
    <source>
        <dbReference type="Proteomes" id="UP000182101"/>
    </source>
</evidence>
<protein>
    <submittedName>
        <fullName evidence="1">Uncharacterized protein</fullName>
    </submittedName>
</protein>
<name>A0AAC9NU28_9ALTE</name>
<proteinExistence type="predicted"/>
<geneLocation type="plasmid" evidence="2">
    <name>pamcp48-600</name>
</geneLocation>
<gene>
    <name evidence="1" type="ORF">BM524_18855</name>
</gene>
<keyword evidence="1" id="KW-0614">Plasmid</keyword>
<dbReference type="AlphaFoldDB" id="A0AAC9NU28"/>